<dbReference type="AlphaFoldDB" id="A0A5C1QF27"/>
<keyword evidence="4" id="KW-1185">Reference proteome</keyword>
<dbReference type="InterPro" id="IPR003594">
    <property type="entry name" value="HATPase_dom"/>
</dbReference>
<protein>
    <recommendedName>
        <fullName evidence="2">Histidine kinase/HSP90-like ATPase domain-containing protein</fullName>
    </recommendedName>
</protein>
<dbReference type="SUPFAM" id="SSF55785">
    <property type="entry name" value="PYP-like sensor domain (PAS domain)"/>
    <property type="match status" value="1"/>
</dbReference>
<sequence>MLWYFPCIIQQYQLVESLMNWDYSLFDAIQLMIPIFCFFMTMSVVIIYLFLYKNFHNKIYSTGFLFSLTAMFFVFFESLLIIYGWLGLYEEGRIFHFAGQMTASYFMFTLLMFSSALMEKATLISKAVEKMAYIGLGAAVLLTVVSLIKPELFISLSEASDIAQLTPGNFARGKEGILLSVRDLVMGFCIFVLVIMSAISIVINKANIKTILIAFGNFIATFTAIDDLIFFHFGHSFYLNGFRFSRLSVGLSFMSFIIIIAILVDYIMTQNRLNDTHDILQSTHKKLQLSEQKYRHLAEGVDQAVFSLSKDYKFLSYNKKASQYFHLAKEEIDLSFPDLLGKFSNIENKGVSRQILLENLRQLSSEKESAFFHSVINDPRTGEPEELEFHIDYVDSDDGEIEYICRAEKMKANRLIRCIEQEKLQLSIENYIIAIDDVTTRLTSALNKYMDSGSSLMIKMGLQEIIINAIEHGNLNITFEEKSQALKENRYLDFIRERQVDPLYKDRMVRIDYVLNSDYVQYLVRDEGVGFDYKSTMRMVDHSVEQEFMTHGRGINMTRVLFDKVEYNSKGNQVLLVKNFKE</sequence>
<dbReference type="EMBL" id="CP036150">
    <property type="protein sequence ID" value="QEN06683.1"/>
    <property type="molecule type" value="Genomic_DNA"/>
</dbReference>
<dbReference type="InterPro" id="IPR035965">
    <property type="entry name" value="PAS-like_dom_sf"/>
</dbReference>
<dbReference type="SUPFAM" id="SSF55874">
    <property type="entry name" value="ATPase domain of HSP90 chaperone/DNA topoisomerase II/histidine kinase"/>
    <property type="match status" value="1"/>
</dbReference>
<feature type="transmembrane region" description="Helical" evidence="1">
    <location>
        <begin position="63"/>
        <end position="85"/>
    </location>
</feature>
<feature type="transmembrane region" description="Helical" evidence="1">
    <location>
        <begin position="184"/>
        <end position="203"/>
    </location>
</feature>
<feature type="transmembrane region" description="Helical" evidence="1">
    <location>
        <begin position="210"/>
        <end position="235"/>
    </location>
</feature>
<feature type="transmembrane region" description="Helical" evidence="1">
    <location>
        <begin position="247"/>
        <end position="268"/>
    </location>
</feature>
<dbReference type="Proteomes" id="UP000324209">
    <property type="component" value="Chromosome"/>
</dbReference>
<accession>A0A5C1QF27</accession>
<evidence type="ECO:0000313" key="3">
    <source>
        <dbReference type="EMBL" id="QEN06683.1"/>
    </source>
</evidence>
<reference evidence="3 4" key="1">
    <citation type="submission" date="2019-02" db="EMBL/GenBank/DDBJ databases">
        <title>Complete Genome Sequence and Methylome Analysis of free living Spirochaetas.</title>
        <authorList>
            <person name="Fomenkov A."/>
            <person name="Dubinina G."/>
            <person name="Leshcheva N."/>
            <person name="Mikheeva N."/>
            <person name="Grabovich M."/>
            <person name="Vincze T."/>
            <person name="Roberts R.J."/>
        </authorList>
    </citation>
    <scope>NUCLEOTIDE SEQUENCE [LARGE SCALE GENOMIC DNA]</scope>
    <source>
        <strain evidence="3 4">K2</strain>
    </source>
</reference>
<feature type="domain" description="Histidine kinase/HSP90-like ATPase" evidence="2">
    <location>
        <begin position="457"/>
        <end position="578"/>
    </location>
</feature>
<name>A0A5C1QF27_9SPIO</name>
<evidence type="ECO:0000256" key="1">
    <source>
        <dbReference type="SAM" id="Phobius"/>
    </source>
</evidence>
<dbReference type="InterPro" id="IPR036890">
    <property type="entry name" value="HATPase_C_sf"/>
</dbReference>
<feature type="transmembrane region" description="Helical" evidence="1">
    <location>
        <begin position="130"/>
        <end position="148"/>
    </location>
</feature>
<dbReference type="Gene3D" id="3.30.565.10">
    <property type="entry name" value="Histidine kinase-like ATPase, C-terminal domain"/>
    <property type="match status" value="1"/>
</dbReference>
<organism evidence="3 4">
    <name type="scientific">Oceanispirochaeta crateris</name>
    <dbReference type="NCBI Taxonomy" id="2518645"/>
    <lineage>
        <taxon>Bacteria</taxon>
        <taxon>Pseudomonadati</taxon>
        <taxon>Spirochaetota</taxon>
        <taxon>Spirochaetia</taxon>
        <taxon>Spirochaetales</taxon>
        <taxon>Spirochaetaceae</taxon>
        <taxon>Oceanispirochaeta</taxon>
    </lineage>
</organism>
<dbReference type="OrthoDB" id="6192248at2"/>
<dbReference type="KEGG" id="ock:EXM22_01255"/>
<evidence type="ECO:0000313" key="4">
    <source>
        <dbReference type="Proteomes" id="UP000324209"/>
    </source>
</evidence>
<keyword evidence="1" id="KW-1133">Transmembrane helix</keyword>
<feature type="transmembrane region" description="Helical" evidence="1">
    <location>
        <begin position="28"/>
        <end position="51"/>
    </location>
</feature>
<proteinExistence type="predicted"/>
<dbReference type="CDD" id="cd16936">
    <property type="entry name" value="HATPase_RsbW-like"/>
    <property type="match status" value="1"/>
</dbReference>
<dbReference type="Pfam" id="PF13581">
    <property type="entry name" value="HATPase_c_2"/>
    <property type="match status" value="1"/>
</dbReference>
<keyword evidence="1" id="KW-0812">Transmembrane</keyword>
<feature type="transmembrane region" description="Helical" evidence="1">
    <location>
        <begin position="97"/>
        <end position="118"/>
    </location>
</feature>
<evidence type="ECO:0000259" key="2">
    <source>
        <dbReference type="Pfam" id="PF13581"/>
    </source>
</evidence>
<dbReference type="Gene3D" id="3.30.450.20">
    <property type="entry name" value="PAS domain"/>
    <property type="match status" value="1"/>
</dbReference>
<gene>
    <name evidence="3" type="ORF">EXM22_01255</name>
</gene>
<keyword evidence="1" id="KW-0472">Membrane</keyword>